<evidence type="ECO:0000313" key="12">
    <source>
        <dbReference type="Proteomes" id="UP000178272"/>
    </source>
</evidence>
<dbReference type="Pfam" id="PF02355">
    <property type="entry name" value="SecD_SecF_C"/>
    <property type="match status" value="1"/>
</dbReference>
<evidence type="ECO:0000256" key="9">
    <source>
        <dbReference type="HAMAP-Rule" id="MF_01464"/>
    </source>
</evidence>
<keyword evidence="5 9" id="KW-0653">Protein transport</keyword>
<protein>
    <recommendedName>
        <fullName evidence="9">Protein-export membrane protein SecF</fullName>
    </recommendedName>
</protein>
<dbReference type="NCBIfam" id="TIGR00966">
    <property type="entry name" value="transloc_SecF"/>
    <property type="match status" value="1"/>
</dbReference>
<keyword evidence="2 9" id="KW-0813">Transport</keyword>
<dbReference type="Proteomes" id="UP000178272">
    <property type="component" value="Unassembled WGS sequence"/>
</dbReference>
<reference evidence="11 12" key="1">
    <citation type="journal article" date="2016" name="Nat. Commun.">
        <title>Thousands of microbial genomes shed light on interconnected biogeochemical processes in an aquifer system.</title>
        <authorList>
            <person name="Anantharaman K."/>
            <person name="Brown C.T."/>
            <person name="Hug L.A."/>
            <person name="Sharon I."/>
            <person name="Castelle C.J."/>
            <person name="Probst A.J."/>
            <person name="Thomas B.C."/>
            <person name="Singh A."/>
            <person name="Wilkins M.J."/>
            <person name="Karaoz U."/>
            <person name="Brodie E.L."/>
            <person name="Williams K.H."/>
            <person name="Hubbard S.S."/>
            <person name="Banfield J.F."/>
        </authorList>
    </citation>
    <scope>NUCLEOTIDE SEQUENCE [LARGE SCALE GENOMIC DNA]</scope>
</reference>
<evidence type="ECO:0000256" key="4">
    <source>
        <dbReference type="ARBA" id="ARBA00022692"/>
    </source>
</evidence>
<dbReference type="PANTHER" id="PTHR30081">
    <property type="entry name" value="PROTEIN-EXPORT MEMBRANE PROTEIN SEC"/>
    <property type="match status" value="1"/>
</dbReference>
<dbReference type="STRING" id="1797517.A3F61_01415"/>
<organism evidence="11 12">
    <name type="scientific">Candidatus Blackburnbacteria bacterium RIFCSPHIGHO2_12_FULL_41_13b</name>
    <dbReference type="NCBI Taxonomy" id="1797517"/>
    <lineage>
        <taxon>Bacteria</taxon>
        <taxon>Candidatus Blackburniibacteriota</taxon>
    </lineage>
</organism>
<evidence type="ECO:0000313" key="11">
    <source>
        <dbReference type="EMBL" id="OGY12654.1"/>
    </source>
</evidence>
<dbReference type="Gene3D" id="1.20.1640.10">
    <property type="entry name" value="Multidrug efflux transporter AcrB transmembrane domain"/>
    <property type="match status" value="1"/>
</dbReference>
<dbReference type="InterPro" id="IPR048634">
    <property type="entry name" value="SecD_SecF_C"/>
</dbReference>
<dbReference type="GO" id="GO:0043952">
    <property type="term" value="P:protein transport by the Sec complex"/>
    <property type="evidence" value="ECO:0007669"/>
    <property type="project" value="UniProtKB-UniRule"/>
</dbReference>
<keyword evidence="7 9" id="KW-0811">Translocation</keyword>
<dbReference type="Pfam" id="PF07549">
    <property type="entry name" value="Sec_GG"/>
    <property type="match status" value="1"/>
</dbReference>
<feature type="transmembrane region" description="Helical" evidence="9">
    <location>
        <begin position="12"/>
        <end position="32"/>
    </location>
</feature>
<evidence type="ECO:0000256" key="6">
    <source>
        <dbReference type="ARBA" id="ARBA00022989"/>
    </source>
</evidence>
<dbReference type="AlphaFoldDB" id="A0A1G1VAY8"/>
<gene>
    <name evidence="9" type="primary">secF</name>
    <name evidence="11" type="ORF">A3F61_01415</name>
</gene>
<feature type="transmembrane region" description="Helical" evidence="9">
    <location>
        <begin position="236"/>
        <end position="253"/>
    </location>
</feature>
<accession>A0A1G1VAY8</accession>
<dbReference type="PRINTS" id="PR01755">
    <property type="entry name" value="SECFTRNLCASE"/>
</dbReference>
<evidence type="ECO:0000256" key="5">
    <source>
        <dbReference type="ARBA" id="ARBA00022927"/>
    </source>
</evidence>
<comment type="similarity">
    <text evidence="9">Belongs to the SecD/SecF family. SecF subfamily.</text>
</comment>
<dbReference type="InterPro" id="IPR022645">
    <property type="entry name" value="SecD/SecF_bac"/>
</dbReference>
<evidence type="ECO:0000256" key="2">
    <source>
        <dbReference type="ARBA" id="ARBA00022448"/>
    </source>
</evidence>
<keyword evidence="4 9" id="KW-0812">Transmembrane</keyword>
<keyword evidence="6 9" id="KW-1133">Transmembrane helix</keyword>
<feature type="transmembrane region" description="Helical" evidence="9">
    <location>
        <begin position="184"/>
        <end position="205"/>
    </location>
</feature>
<evidence type="ECO:0000256" key="1">
    <source>
        <dbReference type="ARBA" id="ARBA00004651"/>
    </source>
</evidence>
<name>A0A1G1VAY8_9BACT</name>
<dbReference type="GO" id="GO:0005886">
    <property type="term" value="C:plasma membrane"/>
    <property type="evidence" value="ECO:0007669"/>
    <property type="project" value="UniProtKB-SubCell"/>
</dbReference>
<dbReference type="HAMAP" id="MF_01464_B">
    <property type="entry name" value="SecF_B"/>
    <property type="match status" value="1"/>
</dbReference>
<dbReference type="InterPro" id="IPR022646">
    <property type="entry name" value="SecD/SecF_CS"/>
</dbReference>
<evidence type="ECO:0000259" key="10">
    <source>
        <dbReference type="Pfam" id="PF02355"/>
    </source>
</evidence>
<comment type="function">
    <text evidence="9">Part of the Sec protein translocase complex. Interacts with the SecYEG preprotein conducting channel. SecDF uses the proton motive force (PMF) to complete protein translocation after the ATP-dependent function of SecA.</text>
</comment>
<dbReference type="EMBL" id="MHCA01000009">
    <property type="protein sequence ID" value="OGY12654.1"/>
    <property type="molecule type" value="Genomic_DNA"/>
</dbReference>
<proteinExistence type="inferred from homology"/>
<dbReference type="GO" id="GO:0006605">
    <property type="term" value="P:protein targeting"/>
    <property type="evidence" value="ECO:0007669"/>
    <property type="project" value="UniProtKB-UniRule"/>
</dbReference>
<evidence type="ECO:0000256" key="8">
    <source>
        <dbReference type="ARBA" id="ARBA00023136"/>
    </source>
</evidence>
<dbReference type="PANTHER" id="PTHR30081:SF8">
    <property type="entry name" value="PROTEIN TRANSLOCASE SUBUNIT SECF"/>
    <property type="match status" value="1"/>
</dbReference>
<sequence length="298" mass="33183">MNLNWMKLRPLYLLISGVALSLSFYSIFVWGFRYSIDFTGGVTVDYRFPSQQSTEAIKTALGINMEEAPKSITQSAERTIQLKYGPEFNQEKAGKLGASLSQALGENPEIVRFESVGPALSQEILRKTYVAVAIASLGILLWVTYQFKSLKFGVSAILAMIHDSVVLLGTFAALGHYMGVEVDILFVTAMLTILSFSVHDTIVVYDRVRESMRKHPGVPLYDLANKAVSETLVRSVNNSLTIIFMLFALFIMGGTTIKWFVAALLIGTISGTYSSPFVAVPLLVTWEELEKWWRGKKR</sequence>
<feature type="transmembrane region" description="Helical" evidence="9">
    <location>
        <begin position="157"/>
        <end position="178"/>
    </location>
</feature>
<comment type="caution">
    <text evidence="11">The sequence shown here is derived from an EMBL/GenBank/DDBJ whole genome shotgun (WGS) entry which is preliminary data.</text>
</comment>
<dbReference type="SUPFAM" id="SSF82866">
    <property type="entry name" value="Multidrug efflux transporter AcrB transmembrane domain"/>
    <property type="match status" value="1"/>
</dbReference>
<evidence type="ECO:0000256" key="3">
    <source>
        <dbReference type="ARBA" id="ARBA00022475"/>
    </source>
</evidence>
<dbReference type="InterPro" id="IPR022813">
    <property type="entry name" value="SecD/SecF_arch_bac"/>
</dbReference>
<feature type="domain" description="Protein export membrane protein SecD/SecF C-terminal" evidence="10">
    <location>
        <begin position="101"/>
        <end position="288"/>
    </location>
</feature>
<dbReference type="GO" id="GO:0065002">
    <property type="term" value="P:intracellular protein transmembrane transport"/>
    <property type="evidence" value="ECO:0007669"/>
    <property type="project" value="UniProtKB-UniRule"/>
</dbReference>
<keyword evidence="3 9" id="KW-1003">Cell membrane</keyword>
<dbReference type="InterPro" id="IPR005665">
    <property type="entry name" value="SecF_bac"/>
</dbReference>
<comment type="subunit">
    <text evidence="9">Forms a complex with SecD. Part of the essential Sec protein translocation apparatus which comprises SecA, SecYEG and auxiliary proteins SecDF. Other proteins may also be involved.</text>
</comment>
<evidence type="ECO:0000256" key="7">
    <source>
        <dbReference type="ARBA" id="ARBA00023010"/>
    </source>
</evidence>
<feature type="transmembrane region" description="Helical" evidence="9">
    <location>
        <begin position="128"/>
        <end position="145"/>
    </location>
</feature>
<feature type="transmembrane region" description="Helical" evidence="9">
    <location>
        <begin position="259"/>
        <end position="284"/>
    </location>
</feature>
<dbReference type="GO" id="GO:0015450">
    <property type="term" value="F:protein-transporting ATPase activity"/>
    <property type="evidence" value="ECO:0007669"/>
    <property type="project" value="InterPro"/>
</dbReference>
<comment type="subcellular location">
    <subcellularLocation>
        <location evidence="1 9">Cell membrane</location>
        <topology evidence="1 9">Multi-pass membrane protein</topology>
    </subcellularLocation>
</comment>
<keyword evidence="8 9" id="KW-0472">Membrane</keyword>